<evidence type="ECO:0000313" key="1">
    <source>
        <dbReference type="EMBL" id="MDR6891392.1"/>
    </source>
</evidence>
<sequence>MQSSKACDMGLGLWQLEMQGLVVAFGDAHSRIEGGRVLHGYDCALRGLTPRASASMG</sequence>
<dbReference type="EMBL" id="JAVDUI010000001">
    <property type="protein sequence ID" value="MDR6891392.1"/>
    <property type="molecule type" value="Genomic_DNA"/>
</dbReference>
<organism evidence="1 2">
    <name type="scientific">Falsarthrobacter nasiphocae</name>
    <dbReference type="NCBI Taxonomy" id="189863"/>
    <lineage>
        <taxon>Bacteria</taxon>
        <taxon>Bacillati</taxon>
        <taxon>Actinomycetota</taxon>
        <taxon>Actinomycetes</taxon>
        <taxon>Micrococcales</taxon>
        <taxon>Micrococcaceae</taxon>
        <taxon>Falsarthrobacter</taxon>
    </lineage>
</organism>
<comment type="caution">
    <text evidence="1">The sequence shown here is derived from an EMBL/GenBank/DDBJ whole genome shotgun (WGS) entry which is preliminary data.</text>
</comment>
<keyword evidence="2" id="KW-1185">Reference proteome</keyword>
<evidence type="ECO:0000313" key="2">
    <source>
        <dbReference type="Proteomes" id="UP001247307"/>
    </source>
</evidence>
<protein>
    <submittedName>
        <fullName evidence="1">Uncharacterized protein</fullName>
    </submittedName>
</protein>
<proteinExistence type="predicted"/>
<accession>A0AAE3YET9</accession>
<dbReference type="Proteomes" id="UP001247307">
    <property type="component" value="Unassembled WGS sequence"/>
</dbReference>
<name>A0AAE3YET9_9MICC</name>
<reference evidence="1" key="1">
    <citation type="submission" date="2023-07" db="EMBL/GenBank/DDBJ databases">
        <title>Sequencing the genomes of 1000 actinobacteria strains.</title>
        <authorList>
            <person name="Klenk H.-P."/>
        </authorList>
    </citation>
    <scope>NUCLEOTIDE SEQUENCE</scope>
    <source>
        <strain evidence="1">DSM 13988</strain>
    </source>
</reference>
<dbReference type="AlphaFoldDB" id="A0AAE3YET9"/>
<gene>
    <name evidence="1" type="ORF">J2S35_000332</name>
</gene>